<keyword evidence="3" id="KW-1185">Reference proteome</keyword>
<evidence type="ECO:0000313" key="3">
    <source>
        <dbReference type="Proteomes" id="UP001233999"/>
    </source>
</evidence>
<dbReference type="PROSITE" id="PS51257">
    <property type="entry name" value="PROKAR_LIPOPROTEIN"/>
    <property type="match status" value="1"/>
</dbReference>
<reference evidence="2" key="1">
    <citation type="journal article" date="2023" name="IScience">
        <title>Live-bearing cockroach genome reveals convergent evolutionary mechanisms linked to viviparity in insects and beyond.</title>
        <authorList>
            <person name="Fouks B."/>
            <person name="Harrison M.C."/>
            <person name="Mikhailova A.A."/>
            <person name="Marchal E."/>
            <person name="English S."/>
            <person name="Carruthers M."/>
            <person name="Jennings E.C."/>
            <person name="Chiamaka E.L."/>
            <person name="Frigard R.A."/>
            <person name="Pippel M."/>
            <person name="Attardo G.M."/>
            <person name="Benoit J.B."/>
            <person name="Bornberg-Bauer E."/>
            <person name="Tobe S.S."/>
        </authorList>
    </citation>
    <scope>NUCLEOTIDE SEQUENCE</scope>
    <source>
        <strain evidence="2">Stay&amp;Tobe</strain>
    </source>
</reference>
<gene>
    <name evidence="2" type="ORF">L9F63_005108</name>
</gene>
<name>A0AAD7ZET5_DIPPU</name>
<comment type="caution">
    <text evidence="2">The sequence shown here is derived from an EMBL/GenBank/DDBJ whole genome shotgun (WGS) entry which is preliminary data.</text>
</comment>
<dbReference type="AlphaFoldDB" id="A0AAD7ZET5"/>
<keyword evidence="1" id="KW-0732">Signal</keyword>
<proteinExistence type="predicted"/>
<reference evidence="2" key="2">
    <citation type="submission" date="2023-05" db="EMBL/GenBank/DDBJ databases">
        <authorList>
            <person name="Fouks B."/>
        </authorList>
    </citation>
    <scope>NUCLEOTIDE SEQUENCE</scope>
    <source>
        <strain evidence="2">Stay&amp;Tobe</strain>
        <tissue evidence="2">Testes</tissue>
    </source>
</reference>
<feature type="signal peptide" evidence="1">
    <location>
        <begin position="1"/>
        <end position="25"/>
    </location>
</feature>
<protein>
    <submittedName>
        <fullName evidence="2">Uncharacterized protein</fullName>
    </submittedName>
</protein>
<organism evidence="2 3">
    <name type="scientific">Diploptera punctata</name>
    <name type="common">Pacific beetle cockroach</name>
    <dbReference type="NCBI Taxonomy" id="6984"/>
    <lineage>
        <taxon>Eukaryota</taxon>
        <taxon>Metazoa</taxon>
        <taxon>Ecdysozoa</taxon>
        <taxon>Arthropoda</taxon>
        <taxon>Hexapoda</taxon>
        <taxon>Insecta</taxon>
        <taxon>Pterygota</taxon>
        <taxon>Neoptera</taxon>
        <taxon>Polyneoptera</taxon>
        <taxon>Dictyoptera</taxon>
        <taxon>Blattodea</taxon>
        <taxon>Blaberoidea</taxon>
        <taxon>Blaberidae</taxon>
        <taxon>Diplopterinae</taxon>
        <taxon>Diploptera</taxon>
    </lineage>
</organism>
<evidence type="ECO:0000313" key="2">
    <source>
        <dbReference type="EMBL" id="KAJ9578618.1"/>
    </source>
</evidence>
<feature type="chain" id="PRO_5041990886" evidence="1">
    <location>
        <begin position="26"/>
        <end position="126"/>
    </location>
</feature>
<dbReference type="Proteomes" id="UP001233999">
    <property type="component" value="Unassembled WGS sequence"/>
</dbReference>
<accession>A0AAD7ZET5</accession>
<dbReference type="EMBL" id="JASPKZ010008866">
    <property type="protein sequence ID" value="KAJ9578618.1"/>
    <property type="molecule type" value="Genomic_DNA"/>
</dbReference>
<evidence type="ECO:0000256" key="1">
    <source>
        <dbReference type="SAM" id="SignalP"/>
    </source>
</evidence>
<sequence length="126" mass="13660">MSTTKFLLILGVLIVIGCYISAVQGQPLILLPLDLQPLSASREALDSSWGSVLEDKGWSSSPTLVARMIPDNVLKGENELIPRSVLVIPFVAGFVTGMKSEEPGNNLKEENELVPTSSEVARFLHK</sequence>